<evidence type="ECO:0000313" key="2">
    <source>
        <dbReference type="EMBL" id="KAK7308154.1"/>
    </source>
</evidence>
<accession>A0AAN9K2W3</accession>
<reference evidence="2 3" key="1">
    <citation type="submission" date="2024-01" db="EMBL/GenBank/DDBJ databases">
        <title>The genomes of 5 underutilized Papilionoideae crops provide insights into root nodulation and disease resistanc.</title>
        <authorList>
            <person name="Jiang F."/>
        </authorList>
    </citation>
    <scope>NUCLEOTIDE SEQUENCE [LARGE SCALE GENOMIC DNA]</scope>
    <source>
        <strain evidence="2">LVBAO_FW01</strain>
        <tissue evidence="2">Leaves</tissue>
    </source>
</reference>
<keyword evidence="3" id="KW-1185">Reference proteome</keyword>
<proteinExistence type="predicted"/>
<feature type="transmembrane region" description="Helical" evidence="1">
    <location>
        <begin position="62"/>
        <end position="80"/>
    </location>
</feature>
<comment type="caution">
    <text evidence="2">The sequence shown here is derived from an EMBL/GenBank/DDBJ whole genome shotgun (WGS) entry which is preliminary data.</text>
</comment>
<dbReference type="AlphaFoldDB" id="A0AAN9K2W3"/>
<name>A0AAN9K2W3_CANGL</name>
<evidence type="ECO:0000256" key="1">
    <source>
        <dbReference type="SAM" id="Phobius"/>
    </source>
</evidence>
<protein>
    <submittedName>
        <fullName evidence="2">Uncharacterized protein</fullName>
    </submittedName>
</protein>
<keyword evidence="1" id="KW-0812">Transmembrane</keyword>
<keyword evidence="1" id="KW-0472">Membrane</keyword>
<gene>
    <name evidence="2" type="ORF">VNO77_41751</name>
</gene>
<dbReference type="EMBL" id="JAYMYQ010000010">
    <property type="protein sequence ID" value="KAK7308154.1"/>
    <property type="molecule type" value="Genomic_DNA"/>
</dbReference>
<sequence length="157" mass="16986">MSIAVTTEGCLWSLQAQLSSSLAVAFPFNHPYHIVPIIGRCCNLRLQPLHATFSPRITKPSFSIIIIAINAPLITFLVAAKTTLHLEMSSHSLLGVEFLSLPSVAASISPSLNFSNLEEDSNGSRRSGSTHGYGFSCSLFLSGFFYDFVSNSSKSSR</sequence>
<keyword evidence="1" id="KW-1133">Transmembrane helix</keyword>
<dbReference type="Proteomes" id="UP001367508">
    <property type="component" value="Unassembled WGS sequence"/>
</dbReference>
<evidence type="ECO:0000313" key="3">
    <source>
        <dbReference type="Proteomes" id="UP001367508"/>
    </source>
</evidence>
<organism evidence="2 3">
    <name type="scientific">Canavalia gladiata</name>
    <name type="common">Sword bean</name>
    <name type="synonym">Dolichos gladiatus</name>
    <dbReference type="NCBI Taxonomy" id="3824"/>
    <lineage>
        <taxon>Eukaryota</taxon>
        <taxon>Viridiplantae</taxon>
        <taxon>Streptophyta</taxon>
        <taxon>Embryophyta</taxon>
        <taxon>Tracheophyta</taxon>
        <taxon>Spermatophyta</taxon>
        <taxon>Magnoliopsida</taxon>
        <taxon>eudicotyledons</taxon>
        <taxon>Gunneridae</taxon>
        <taxon>Pentapetalae</taxon>
        <taxon>rosids</taxon>
        <taxon>fabids</taxon>
        <taxon>Fabales</taxon>
        <taxon>Fabaceae</taxon>
        <taxon>Papilionoideae</taxon>
        <taxon>50 kb inversion clade</taxon>
        <taxon>NPAAA clade</taxon>
        <taxon>indigoferoid/millettioid clade</taxon>
        <taxon>Phaseoleae</taxon>
        <taxon>Canavalia</taxon>
    </lineage>
</organism>